<evidence type="ECO:0000256" key="3">
    <source>
        <dbReference type="ARBA" id="ARBA00022448"/>
    </source>
</evidence>
<evidence type="ECO:0000256" key="7">
    <source>
        <dbReference type="ARBA" id="ARBA00023136"/>
    </source>
</evidence>
<dbReference type="Proteomes" id="UP000065504">
    <property type="component" value="Unassembled WGS sequence"/>
</dbReference>
<sequence length="871" mass="92415">MSSNRPLRIGTAHRPRMKLIPLLVTGCVATWVGDGRAQQAASAQATTSQLAQVEFDDAFLANRVGKNFDIARFEQRNITAPGVYSVDVRVGVDWIGRHDVRFAAVPDAADAQPCFDRALLERVGVDFTRLAPDAVARLHSSDACHLIGDIVPNASATFDFTRQTLTLGIPQASLVRRARGYVSPDQWTSGVPVGILGYNLNVYTSKSSGQTAQTQGYLGLSGGANVGDWHLRHEGSYSWSSSGGRRYQDIATYLQRDLTALSSQLVIGESYTSGELFDSTQFRGVRVSTDDRMLPDSLRGYAPVVRGIANSNAKVTIRQNGVLLYETTVAPGNFEIDDLYPTGYGGDLDVSVNEADGTVHTFSVPYAAVPLSLRPGISRYSFVAGALRSTSGGSQPLFMQATYQRGLTNLLTGYGGVTLAGGYAAFMIGGALNTSFGAIGADVTHATTSIPGVKRFNGSSMRISYAKSVAQTGTDIAIAAYRYSTDGYFGLNDAMQARDAARDGLPSNASVWRQRHRASLTLTQRLGEKGGRVDLTASAANYWNRSGSDVNYTVGYTNSFRNVSYNLSASRQRNSGGDMSTLYYASVTIPLGRARPTTLTGNLSYDTRGRTRMQSTLSGSAGEDNALSYSVSANHASGSGMSTTDGSGNVAYRSRVGEFSASASASADYQQGSLGVRGAIVAHGGGITFSQPVSETFAIVEAPGAAGARITNASGARVDGSGYAIVPYLTPYSLNTVALDPKGISMDVELKETSRQVAPRAGAVPLIRFATDNGRAALIHARMADGTPLPFGSSVYDETGKDVGVVGQASRIFARGLKHNGELTVRWGKDGDSACRITYELPTVSKRQRKSPGLQSIQGTCMAIPKLAGEE</sequence>
<dbReference type="InterPro" id="IPR025885">
    <property type="entry name" value="PapC_N"/>
</dbReference>
<evidence type="ECO:0000259" key="10">
    <source>
        <dbReference type="Pfam" id="PF13953"/>
    </source>
</evidence>
<protein>
    <submittedName>
        <fullName evidence="12">Fimbrial protein</fullName>
    </submittedName>
</protein>
<keyword evidence="6" id="KW-0732">Signal</keyword>
<dbReference type="FunFam" id="2.60.40.2610:FF:000001">
    <property type="entry name" value="Outer membrane fimbrial usher protein"/>
    <property type="match status" value="1"/>
</dbReference>
<dbReference type="Gene3D" id="3.10.20.410">
    <property type="match status" value="1"/>
</dbReference>
<dbReference type="GO" id="GO:0009297">
    <property type="term" value="P:pilus assembly"/>
    <property type="evidence" value="ECO:0007669"/>
    <property type="project" value="InterPro"/>
</dbReference>
<dbReference type="SUPFAM" id="SSF141729">
    <property type="entry name" value="FimD N-terminal domain-like"/>
    <property type="match status" value="1"/>
</dbReference>
<evidence type="ECO:0000313" key="12">
    <source>
        <dbReference type="EMBL" id="KWK69890.1"/>
    </source>
</evidence>
<evidence type="ECO:0000256" key="1">
    <source>
        <dbReference type="ARBA" id="ARBA00004571"/>
    </source>
</evidence>
<keyword evidence="7" id="KW-0472">Membrane</keyword>
<feature type="region of interest" description="Disordered" evidence="9">
    <location>
        <begin position="598"/>
        <end position="623"/>
    </location>
</feature>
<comment type="similarity">
    <text evidence="2">Belongs to the fimbrial export usher family.</text>
</comment>
<dbReference type="Gene3D" id="2.60.40.2610">
    <property type="entry name" value="Outer membrane usher protein FimD, plug domain"/>
    <property type="match status" value="1"/>
</dbReference>
<keyword evidence="3" id="KW-0813">Transport</keyword>
<dbReference type="InterPro" id="IPR042186">
    <property type="entry name" value="FimD_plug_dom"/>
</dbReference>
<comment type="subcellular location">
    <subcellularLocation>
        <location evidence="1">Cell outer membrane</location>
        <topology evidence="1">Multi-pass membrane protein</topology>
    </subcellularLocation>
</comment>
<dbReference type="GO" id="GO:0015473">
    <property type="term" value="F:fimbrial usher porin activity"/>
    <property type="evidence" value="ECO:0007669"/>
    <property type="project" value="InterPro"/>
</dbReference>
<comment type="caution">
    <text evidence="12">The sequence shown here is derived from an EMBL/GenBank/DDBJ whole genome shotgun (WGS) entry which is preliminary data.</text>
</comment>
<evidence type="ECO:0000256" key="6">
    <source>
        <dbReference type="ARBA" id="ARBA00022729"/>
    </source>
</evidence>
<evidence type="ECO:0000256" key="4">
    <source>
        <dbReference type="ARBA" id="ARBA00022452"/>
    </source>
</evidence>
<dbReference type="Pfam" id="PF00577">
    <property type="entry name" value="Usher"/>
    <property type="match status" value="1"/>
</dbReference>
<dbReference type="Gene3D" id="2.60.40.2070">
    <property type="match status" value="1"/>
</dbReference>
<dbReference type="AlphaFoldDB" id="A0A108C823"/>
<keyword evidence="5" id="KW-0812">Transmembrane</keyword>
<gene>
    <name evidence="12" type="ORF">WM16_21825</name>
</gene>
<dbReference type="Pfam" id="PF13954">
    <property type="entry name" value="PapC_N"/>
    <property type="match status" value="1"/>
</dbReference>
<proteinExistence type="inferred from homology"/>
<keyword evidence="8" id="KW-0998">Cell outer membrane</keyword>
<accession>A0A108C823</accession>
<evidence type="ECO:0000256" key="5">
    <source>
        <dbReference type="ARBA" id="ARBA00022692"/>
    </source>
</evidence>
<reference evidence="12 13" key="1">
    <citation type="submission" date="2015-11" db="EMBL/GenBank/DDBJ databases">
        <title>Expanding the genomic diversity of Burkholderia species for the development of highly accurate diagnostics.</title>
        <authorList>
            <person name="Sahl J."/>
            <person name="Keim P."/>
            <person name="Wagner D."/>
        </authorList>
    </citation>
    <scope>NUCLEOTIDE SEQUENCE [LARGE SCALE GENOMIC DNA]</scope>
    <source>
        <strain evidence="12 13">MSMB782WGS</strain>
    </source>
</reference>
<dbReference type="PANTHER" id="PTHR30451:SF20">
    <property type="entry name" value="FIMBRIAE USHER"/>
    <property type="match status" value="1"/>
</dbReference>
<dbReference type="EMBL" id="LPLU01000108">
    <property type="protein sequence ID" value="KWK69890.1"/>
    <property type="molecule type" value="Genomic_DNA"/>
</dbReference>
<dbReference type="Pfam" id="PF13953">
    <property type="entry name" value="PapC_C"/>
    <property type="match status" value="1"/>
</dbReference>
<dbReference type="InterPro" id="IPR025949">
    <property type="entry name" value="PapC-like_C"/>
</dbReference>
<dbReference type="PANTHER" id="PTHR30451">
    <property type="entry name" value="OUTER MEMBRANE USHER PROTEIN"/>
    <property type="match status" value="1"/>
</dbReference>
<name>A0A108C823_9BURK</name>
<evidence type="ECO:0000313" key="13">
    <source>
        <dbReference type="Proteomes" id="UP000065504"/>
    </source>
</evidence>
<organism evidence="12 13">
    <name type="scientific">Burkholderia ubonensis</name>
    <dbReference type="NCBI Taxonomy" id="101571"/>
    <lineage>
        <taxon>Bacteria</taxon>
        <taxon>Pseudomonadati</taxon>
        <taxon>Pseudomonadota</taxon>
        <taxon>Betaproteobacteria</taxon>
        <taxon>Burkholderiales</taxon>
        <taxon>Burkholderiaceae</taxon>
        <taxon>Burkholderia</taxon>
        <taxon>Burkholderia cepacia complex</taxon>
    </lineage>
</organism>
<dbReference type="FunFam" id="2.60.40.3110:FF:000001">
    <property type="entry name" value="Putative fimbrial outer membrane usher"/>
    <property type="match status" value="1"/>
</dbReference>
<evidence type="ECO:0000256" key="2">
    <source>
        <dbReference type="ARBA" id="ARBA00008064"/>
    </source>
</evidence>
<dbReference type="GO" id="GO:0009279">
    <property type="term" value="C:cell outer membrane"/>
    <property type="evidence" value="ECO:0007669"/>
    <property type="project" value="UniProtKB-SubCell"/>
</dbReference>
<feature type="domain" description="PapC N-terminal" evidence="11">
    <location>
        <begin position="54"/>
        <end position="201"/>
    </location>
</feature>
<dbReference type="Gene3D" id="2.60.40.3110">
    <property type="match status" value="1"/>
</dbReference>
<dbReference type="InterPro" id="IPR043142">
    <property type="entry name" value="PapC-like_C_sf"/>
</dbReference>
<keyword evidence="4" id="KW-1134">Transmembrane beta strand</keyword>
<evidence type="ECO:0000256" key="8">
    <source>
        <dbReference type="ARBA" id="ARBA00023237"/>
    </source>
</evidence>
<dbReference type="InterPro" id="IPR037224">
    <property type="entry name" value="PapC_N_sf"/>
</dbReference>
<feature type="domain" description="PapC-like C-terminal" evidence="10">
    <location>
        <begin position="778"/>
        <end position="842"/>
    </location>
</feature>
<evidence type="ECO:0000256" key="9">
    <source>
        <dbReference type="SAM" id="MobiDB-lite"/>
    </source>
</evidence>
<dbReference type="InterPro" id="IPR000015">
    <property type="entry name" value="Fimb_usher"/>
</dbReference>
<evidence type="ECO:0000259" key="11">
    <source>
        <dbReference type="Pfam" id="PF13954"/>
    </source>
</evidence>